<gene>
    <name evidence="15" type="ORF">ACFSKP_11300</name>
</gene>
<evidence type="ECO:0000256" key="14">
    <source>
        <dbReference type="SAM" id="Phobius"/>
    </source>
</evidence>
<evidence type="ECO:0000313" key="15">
    <source>
        <dbReference type="EMBL" id="MFD2246843.1"/>
    </source>
</evidence>
<evidence type="ECO:0000256" key="1">
    <source>
        <dbReference type="ARBA" id="ARBA00004651"/>
    </source>
</evidence>
<keyword evidence="3" id="KW-0813">Transport</keyword>
<evidence type="ECO:0000256" key="5">
    <source>
        <dbReference type="ARBA" id="ARBA00022692"/>
    </source>
</evidence>
<evidence type="ECO:0000256" key="11">
    <source>
        <dbReference type="ARBA" id="ARBA00023201"/>
    </source>
</evidence>
<evidence type="ECO:0000256" key="12">
    <source>
        <dbReference type="ARBA" id="ARBA00033708"/>
    </source>
</evidence>
<feature type="transmembrane region" description="Helical" evidence="14">
    <location>
        <begin position="74"/>
        <end position="99"/>
    </location>
</feature>
<dbReference type="Pfam" id="PF00474">
    <property type="entry name" value="SSF"/>
    <property type="match status" value="1"/>
</dbReference>
<dbReference type="EMBL" id="JBHUIM010000001">
    <property type="protein sequence ID" value="MFD2246843.1"/>
    <property type="molecule type" value="Genomic_DNA"/>
</dbReference>
<evidence type="ECO:0000256" key="4">
    <source>
        <dbReference type="ARBA" id="ARBA00022475"/>
    </source>
</evidence>
<dbReference type="RefSeq" id="WP_250428621.1">
    <property type="nucleotide sequence ID" value="NZ_JALPRR010000001.1"/>
</dbReference>
<sequence>MNMASSELVTAGWVIVLAYAGVILFFVVRGALRIHSISDYALGSVAFSPVAVGLALAASMTSAATFIINPGFVALYGVSGVISMALALPLAALVSLVVLTKGFRKMGTAVKAQTMAQWMGLVYKSRGYAMFFAFLSLLLITFIVLICVGLTKVLASVLNLNELHVCVGIVVFVFGYMMFGGANSMVYTNMIQAAIMLIVAFILLGSGYEHFSNGVHGFLDKLEAIDPLLVAPVNPQSFLFRDNFEIIFCQVIIGIAIVCQPHIITKSLLLKNEKDVNLYLLVGLLVQGLFFLVVFAGLYARLSFPDLTVNGQPLPVDGIMSAYVVQEFPVFVGLLVVVGLISAGLSTLEGLIQSVSVTITSDILRPMLGGKMAAQEVVINRLVIVVLAAVSIWLTFDQLQNPNLSVGIFAQNGVYAYFSAAFVPVLFGMFLHRVPLIAPVAASLTSVIVHFGVYYGGLTTYMQAPVRNPGIAAALAILASVAVGLILYFVFRPAADKAEAARATALTEPTYESEFKK</sequence>
<evidence type="ECO:0000256" key="3">
    <source>
        <dbReference type="ARBA" id="ARBA00022448"/>
    </source>
</evidence>
<dbReference type="Proteomes" id="UP001597374">
    <property type="component" value="Unassembled WGS sequence"/>
</dbReference>
<dbReference type="PROSITE" id="PS50283">
    <property type="entry name" value="NA_SOLUT_SYMP_3"/>
    <property type="match status" value="1"/>
</dbReference>
<dbReference type="Gene3D" id="1.20.1730.10">
    <property type="entry name" value="Sodium/glucose cotransporter"/>
    <property type="match status" value="1"/>
</dbReference>
<keyword evidence="8" id="KW-0915">Sodium</keyword>
<comment type="catalytic activity">
    <reaction evidence="12">
        <text>L-proline(in) + Na(+)(in) = L-proline(out) + Na(+)(out)</text>
        <dbReference type="Rhea" id="RHEA:28967"/>
        <dbReference type="ChEBI" id="CHEBI:29101"/>
        <dbReference type="ChEBI" id="CHEBI:60039"/>
    </reaction>
</comment>
<feature type="transmembrane region" description="Helical" evidence="14">
    <location>
        <begin position="436"/>
        <end position="458"/>
    </location>
</feature>
<dbReference type="PANTHER" id="PTHR48086">
    <property type="entry name" value="SODIUM/PROLINE SYMPORTER-RELATED"/>
    <property type="match status" value="1"/>
</dbReference>
<feature type="transmembrane region" description="Helical" evidence="14">
    <location>
        <begin position="44"/>
        <end position="68"/>
    </location>
</feature>
<organism evidence="15 16">
    <name type="scientific">Pontibacter ruber</name>
    <dbReference type="NCBI Taxonomy" id="1343895"/>
    <lineage>
        <taxon>Bacteria</taxon>
        <taxon>Pseudomonadati</taxon>
        <taxon>Bacteroidota</taxon>
        <taxon>Cytophagia</taxon>
        <taxon>Cytophagales</taxon>
        <taxon>Hymenobacteraceae</taxon>
        <taxon>Pontibacter</taxon>
    </lineage>
</organism>
<keyword evidence="9" id="KW-0406">Ion transport</keyword>
<dbReference type="InterPro" id="IPR038377">
    <property type="entry name" value="Na/Glc_symporter_sf"/>
</dbReference>
<feature type="transmembrane region" description="Helical" evidence="14">
    <location>
        <begin position="12"/>
        <end position="32"/>
    </location>
</feature>
<accession>A0ABW5CZS8</accession>
<evidence type="ECO:0000256" key="13">
    <source>
        <dbReference type="RuleBase" id="RU362091"/>
    </source>
</evidence>
<evidence type="ECO:0000256" key="9">
    <source>
        <dbReference type="ARBA" id="ARBA00023065"/>
    </source>
</evidence>
<keyword evidence="5 14" id="KW-0812">Transmembrane</keyword>
<keyword evidence="10 14" id="KW-0472">Membrane</keyword>
<evidence type="ECO:0000256" key="6">
    <source>
        <dbReference type="ARBA" id="ARBA00022847"/>
    </source>
</evidence>
<feature type="transmembrane region" description="Helical" evidence="14">
    <location>
        <begin position="128"/>
        <end position="151"/>
    </location>
</feature>
<feature type="transmembrane region" description="Helical" evidence="14">
    <location>
        <begin position="276"/>
        <end position="300"/>
    </location>
</feature>
<keyword evidence="4" id="KW-1003">Cell membrane</keyword>
<feature type="transmembrane region" description="Helical" evidence="14">
    <location>
        <begin position="470"/>
        <end position="491"/>
    </location>
</feature>
<dbReference type="InterPro" id="IPR001734">
    <property type="entry name" value="Na/solute_symporter"/>
</dbReference>
<feature type="transmembrane region" description="Helical" evidence="14">
    <location>
        <begin position="373"/>
        <end position="394"/>
    </location>
</feature>
<dbReference type="InterPro" id="IPR050277">
    <property type="entry name" value="Sodium:Solute_Symporter"/>
</dbReference>
<dbReference type="PANTHER" id="PTHR48086:SF3">
    <property type="entry name" value="SODIUM_PROLINE SYMPORTER"/>
    <property type="match status" value="1"/>
</dbReference>
<feature type="transmembrane region" description="Helical" evidence="14">
    <location>
        <begin position="330"/>
        <end position="352"/>
    </location>
</feature>
<comment type="caution">
    <text evidence="15">The sequence shown here is derived from an EMBL/GenBank/DDBJ whole genome shotgun (WGS) entry which is preliminary data.</text>
</comment>
<feature type="transmembrane region" description="Helical" evidence="14">
    <location>
        <begin position="414"/>
        <end position="431"/>
    </location>
</feature>
<keyword evidence="6" id="KW-0769">Symport</keyword>
<reference evidence="16" key="1">
    <citation type="journal article" date="2019" name="Int. J. Syst. Evol. Microbiol.">
        <title>The Global Catalogue of Microorganisms (GCM) 10K type strain sequencing project: providing services to taxonomists for standard genome sequencing and annotation.</title>
        <authorList>
            <consortium name="The Broad Institute Genomics Platform"/>
            <consortium name="The Broad Institute Genome Sequencing Center for Infectious Disease"/>
            <person name="Wu L."/>
            <person name="Ma J."/>
        </authorList>
    </citation>
    <scope>NUCLEOTIDE SEQUENCE [LARGE SCALE GENOMIC DNA]</scope>
    <source>
        <strain evidence="16">CGMCC 4.1782</strain>
    </source>
</reference>
<comment type="subcellular location">
    <subcellularLocation>
        <location evidence="1">Cell membrane</location>
        <topology evidence="1">Multi-pass membrane protein</topology>
    </subcellularLocation>
</comment>
<evidence type="ECO:0000313" key="16">
    <source>
        <dbReference type="Proteomes" id="UP001597374"/>
    </source>
</evidence>
<feature type="transmembrane region" description="Helical" evidence="14">
    <location>
        <begin position="244"/>
        <end position="264"/>
    </location>
</feature>
<proteinExistence type="inferred from homology"/>
<evidence type="ECO:0000256" key="7">
    <source>
        <dbReference type="ARBA" id="ARBA00022989"/>
    </source>
</evidence>
<evidence type="ECO:0000256" key="10">
    <source>
        <dbReference type="ARBA" id="ARBA00023136"/>
    </source>
</evidence>
<feature type="transmembrane region" description="Helical" evidence="14">
    <location>
        <begin position="186"/>
        <end position="208"/>
    </location>
</feature>
<protein>
    <submittedName>
        <fullName evidence="15">Sodium:solute symporter</fullName>
    </submittedName>
</protein>
<evidence type="ECO:0000256" key="8">
    <source>
        <dbReference type="ARBA" id="ARBA00023053"/>
    </source>
</evidence>
<keyword evidence="16" id="KW-1185">Reference proteome</keyword>
<feature type="transmembrane region" description="Helical" evidence="14">
    <location>
        <begin position="157"/>
        <end position="179"/>
    </location>
</feature>
<comment type="similarity">
    <text evidence="2 13">Belongs to the sodium:solute symporter (SSF) (TC 2.A.21) family.</text>
</comment>
<name>A0ABW5CZS8_9BACT</name>
<evidence type="ECO:0000256" key="2">
    <source>
        <dbReference type="ARBA" id="ARBA00006434"/>
    </source>
</evidence>
<keyword evidence="11" id="KW-0739">Sodium transport</keyword>
<keyword evidence="7 14" id="KW-1133">Transmembrane helix</keyword>